<evidence type="ECO:0000256" key="1">
    <source>
        <dbReference type="SAM" id="MobiDB-lite"/>
    </source>
</evidence>
<name>A0A9Q0K6K5_9MAGN</name>
<keyword evidence="3" id="KW-1185">Reference proteome</keyword>
<feature type="compositionally biased region" description="Polar residues" evidence="1">
    <location>
        <begin position="15"/>
        <end position="29"/>
    </location>
</feature>
<gene>
    <name evidence="2" type="ORF">NE237_016920</name>
</gene>
<comment type="caution">
    <text evidence="2">The sequence shown here is derived from an EMBL/GenBank/DDBJ whole genome shotgun (WGS) entry which is preliminary data.</text>
</comment>
<protein>
    <submittedName>
        <fullName evidence="2">Uncharacterized protein</fullName>
    </submittedName>
</protein>
<dbReference type="PANTHER" id="PTHR34555">
    <property type="entry name" value="INTEGRAL MEMBRANE HEMOLYSIN-III-LIKE PROTEIN"/>
    <property type="match status" value="1"/>
</dbReference>
<dbReference type="Proteomes" id="UP001141806">
    <property type="component" value="Unassembled WGS sequence"/>
</dbReference>
<organism evidence="2 3">
    <name type="scientific">Protea cynaroides</name>
    <dbReference type="NCBI Taxonomy" id="273540"/>
    <lineage>
        <taxon>Eukaryota</taxon>
        <taxon>Viridiplantae</taxon>
        <taxon>Streptophyta</taxon>
        <taxon>Embryophyta</taxon>
        <taxon>Tracheophyta</taxon>
        <taxon>Spermatophyta</taxon>
        <taxon>Magnoliopsida</taxon>
        <taxon>Proteales</taxon>
        <taxon>Proteaceae</taxon>
        <taxon>Protea</taxon>
    </lineage>
</organism>
<dbReference type="AlphaFoldDB" id="A0A9Q0K6K5"/>
<dbReference type="OrthoDB" id="1925139at2759"/>
<dbReference type="PANTHER" id="PTHR34555:SF1">
    <property type="entry name" value="INTEGRAL MEMBRANE HEMOLYSIN-III-LIKE PROTEIN"/>
    <property type="match status" value="1"/>
</dbReference>
<evidence type="ECO:0000313" key="2">
    <source>
        <dbReference type="EMBL" id="KAJ4965071.1"/>
    </source>
</evidence>
<sequence>MVQQMMDPTAKDLGLSNTETSLPKSDKQQFSLKKTALRDLQNDNILRPRPVGNSHFLKDRGPTMAPIKVSGIKRHALECPTSASGHQSPSNNNANGHLVYVRRKSESEVGKSSTCEIMENSADCPPLRQFNHGEQGTSRKQTQMDSKISCFPAFAPIPMAPMTFSSGGPTVPFSLGKSDNEISPAEPNYPAVSVAVPLASPLASNQHWRERSSRLQTFLRNCDHSSQEEYIQMLRSLSAAGRSKQAVGLEKKAIQLLLEEGRELHRMKVLNVLGKSAQKSSISPCT</sequence>
<proteinExistence type="predicted"/>
<feature type="region of interest" description="Disordered" evidence="1">
    <location>
        <begin position="1"/>
        <end position="29"/>
    </location>
</feature>
<accession>A0A9Q0K6K5</accession>
<reference evidence="2" key="1">
    <citation type="journal article" date="2023" name="Plant J.">
        <title>The genome of the king protea, Protea cynaroides.</title>
        <authorList>
            <person name="Chang J."/>
            <person name="Duong T.A."/>
            <person name="Schoeman C."/>
            <person name="Ma X."/>
            <person name="Roodt D."/>
            <person name="Barker N."/>
            <person name="Li Z."/>
            <person name="Van de Peer Y."/>
            <person name="Mizrachi E."/>
        </authorList>
    </citation>
    <scope>NUCLEOTIDE SEQUENCE</scope>
    <source>
        <tissue evidence="2">Young leaves</tissue>
    </source>
</reference>
<evidence type="ECO:0000313" key="3">
    <source>
        <dbReference type="Proteomes" id="UP001141806"/>
    </source>
</evidence>
<dbReference type="EMBL" id="JAMYWD010000007">
    <property type="protein sequence ID" value="KAJ4965071.1"/>
    <property type="molecule type" value="Genomic_DNA"/>
</dbReference>